<sequence>GGDLRTGLAIQSLHDGHRWIHEPLRLNVVIEAPQEAIEDVIARHTLVRDLIENEWLFFFRIGEDQSVYQRKTNRTWEKMCPDGK</sequence>
<keyword evidence="3" id="KW-0479">Metal-binding</keyword>
<proteinExistence type="predicted"/>
<evidence type="ECO:0000313" key="6">
    <source>
        <dbReference type="EMBL" id="OOH72174.1"/>
    </source>
</evidence>
<dbReference type="AlphaFoldDB" id="A0A1V3SV76"/>
<evidence type="ECO:0000313" key="7">
    <source>
        <dbReference type="Proteomes" id="UP000188586"/>
    </source>
</evidence>
<accession>A0A1V3SV76</accession>
<dbReference type="Pfam" id="PF10070">
    <property type="entry name" value="DabA"/>
    <property type="match status" value="1"/>
</dbReference>
<evidence type="ECO:0000256" key="2">
    <source>
        <dbReference type="ARBA" id="ARBA00022475"/>
    </source>
</evidence>
<evidence type="ECO:0000256" key="1">
    <source>
        <dbReference type="ARBA" id="ARBA00022448"/>
    </source>
</evidence>
<dbReference type="GO" id="GO:0046872">
    <property type="term" value="F:metal ion binding"/>
    <property type="evidence" value="ECO:0007669"/>
    <property type="project" value="UniProtKB-KW"/>
</dbReference>
<dbReference type="RefSeq" id="WP_143461223.1">
    <property type="nucleotide sequence ID" value="NZ_MPOJ01000015.1"/>
</dbReference>
<organism evidence="6 7">
    <name type="scientific">Leptospirillum ferriphilum</name>
    <dbReference type="NCBI Taxonomy" id="178606"/>
    <lineage>
        <taxon>Bacteria</taxon>
        <taxon>Pseudomonadati</taxon>
        <taxon>Nitrospirota</taxon>
        <taxon>Nitrospiria</taxon>
        <taxon>Nitrospirales</taxon>
        <taxon>Nitrospiraceae</taxon>
        <taxon>Leptospirillum</taxon>
    </lineage>
</organism>
<dbReference type="Proteomes" id="UP000188586">
    <property type="component" value="Unassembled WGS sequence"/>
</dbReference>
<evidence type="ECO:0000256" key="5">
    <source>
        <dbReference type="ARBA" id="ARBA00023136"/>
    </source>
</evidence>
<evidence type="ECO:0000256" key="4">
    <source>
        <dbReference type="ARBA" id="ARBA00022833"/>
    </source>
</evidence>
<dbReference type="EMBL" id="MPOJ01000015">
    <property type="protein sequence ID" value="OOH72174.1"/>
    <property type="molecule type" value="Genomic_DNA"/>
</dbReference>
<evidence type="ECO:0000256" key="3">
    <source>
        <dbReference type="ARBA" id="ARBA00022723"/>
    </source>
</evidence>
<dbReference type="PANTHER" id="PTHR38344">
    <property type="entry name" value="UPF0753 PROTEIN AQ_863"/>
    <property type="match status" value="1"/>
</dbReference>
<protein>
    <submittedName>
        <fullName evidence="6">Uncharacterized protein</fullName>
    </submittedName>
</protein>
<keyword evidence="4" id="KW-0862">Zinc</keyword>
<dbReference type="PANTHER" id="PTHR38344:SF1">
    <property type="entry name" value="INORGANIC CARBON TRANSPORTER SUBUNIT DABA-RELATED"/>
    <property type="match status" value="1"/>
</dbReference>
<name>A0A1V3SV76_9BACT</name>
<keyword evidence="1" id="KW-0813">Transport</keyword>
<dbReference type="InterPro" id="IPR018752">
    <property type="entry name" value="DabA"/>
</dbReference>
<keyword evidence="2" id="KW-1003">Cell membrane</keyword>
<comment type="caution">
    <text evidence="6">The sequence shown here is derived from an EMBL/GenBank/DDBJ whole genome shotgun (WGS) entry which is preliminary data.</text>
</comment>
<reference evidence="6 7" key="1">
    <citation type="submission" date="2016-11" db="EMBL/GenBank/DDBJ databases">
        <title>Comparative genomics of co-occurring bacteria in distinct bioleaching systems unravels niche-specific adaptation.</title>
        <authorList>
            <person name="Zhang X."/>
            <person name="Liu X."/>
            <person name="Yin H."/>
        </authorList>
    </citation>
    <scope>NUCLEOTIDE SEQUENCE [LARGE SCALE GENOMIC DNA]</scope>
    <source>
        <strain evidence="6 7">DX</strain>
    </source>
</reference>
<keyword evidence="5" id="KW-0472">Membrane</keyword>
<feature type="non-terminal residue" evidence="6">
    <location>
        <position position="1"/>
    </location>
</feature>
<gene>
    <name evidence="6" type="ORF">BOX24_07220</name>
</gene>